<name>A0A941CM43_9CLOT</name>
<accession>A0A941CM43</accession>
<comment type="caution">
    <text evidence="2">The sequence shown here is derived from an EMBL/GenBank/DDBJ whole genome shotgun (WGS) entry which is preliminary data.</text>
</comment>
<evidence type="ECO:0008006" key="4">
    <source>
        <dbReference type="Google" id="ProtNLM"/>
    </source>
</evidence>
<keyword evidence="3" id="KW-1185">Reference proteome</keyword>
<evidence type="ECO:0000313" key="2">
    <source>
        <dbReference type="EMBL" id="MBR0575195.1"/>
    </source>
</evidence>
<keyword evidence="1" id="KW-0812">Transmembrane</keyword>
<sequence length="463" mass="52469">MKELIIHFSPQATNAYVMARRGKSLAVVEVLRVGEESAFRQLLQRHRLKKGRAVIEDLSTVVKGIQIPDLHEDEVESFVKNNINEYFVLDPQEYLVDYRVTTRSRKTKDMHLLLSAEKKTKIQEIRSFFEHYRIGIEQITVMPDILQRALCCFPAKSVALLRVIGNTARIHIQRDQNLFLHTAFEFEMKDGAISESTLENISYYLSFYSRQYFGEVIEALVLQVEKRYELPLKEALQRIHENPVIVLPPVETKGLGILLLPEETWLHGMKRDGEKELNFGLSRGDQLKNRRQGTLRRMALSYTLFTLVLVLLFGFWRGYLGSLYSVTAPGAAGEKLSQVESELSELKKEESLLLGQAEILTKIQGESLPVVEDLEALKKALPQGVFLESASFTPEGIQAQFQLSPTGTRTLDALRLIAAINETQQFLPIGVDTLYLNEQQESLQLLLQKAGAAPEGLSPETPN</sequence>
<dbReference type="EMBL" id="JAGSCS010000002">
    <property type="protein sequence ID" value="MBR0575195.1"/>
    <property type="molecule type" value="Genomic_DNA"/>
</dbReference>
<gene>
    <name evidence="2" type="ORF">KCG48_02460</name>
</gene>
<dbReference type="Proteomes" id="UP000675379">
    <property type="component" value="Unassembled WGS sequence"/>
</dbReference>
<protein>
    <recommendedName>
        <fullName evidence="4">Type IV pilus assembly protein PilM</fullName>
    </recommendedName>
</protein>
<organism evidence="2 3">
    <name type="scientific">Proteiniclasticum sediminis</name>
    <dbReference type="NCBI Taxonomy" id="2804028"/>
    <lineage>
        <taxon>Bacteria</taxon>
        <taxon>Bacillati</taxon>
        <taxon>Bacillota</taxon>
        <taxon>Clostridia</taxon>
        <taxon>Eubacteriales</taxon>
        <taxon>Clostridiaceae</taxon>
        <taxon>Proteiniclasticum</taxon>
    </lineage>
</organism>
<dbReference type="AlphaFoldDB" id="A0A941CM43"/>
<evidence type="ECO:0000256" key="1">
    <source>
        <dbReference type="SAM" id="Phobius"/>
    </source>
</evidence>
<reference evidence="2" key="1">
    <citation type="submission" date="2021-04" db="EMBL/GenBank/DDBJ databases">
        <title>Proteiniclasticum sedimins sp. nov., an obligate anaerobic bacterium isolated from anaerobic sludge.</title>
        <authorList>
            <person name="Liu J."/>
        </authorList>
    </citation>
    <scope>NUCLEOTIDE SEQUENCE</scope>
    <source>
        <strain evidence="2">BAD-10</strain>
    </source>
</reference>
<keyword evidence="1" id="KW-1133">Transmembrane helix</keyword>
<keyword evidence="1" id="KW-0472">Membrane</keyword>
<dbReference type="RefSeq" id="WP_211799710.1">
    <property type="nucleotide sequence ID" value="NZ_JAGSCS010000002.1"/>
</dbReference>
<evidence type="ECO:0000313" key="3">
    <source>
        <dbReference type="Proteomes" id="UP000675379"/>
    </source>
</evidence>
<proteinExistence type="predicted"/>
<feature type="transmembrane region" description="Helical" evidence="1">
    <location>
        <begin position="299"/>
        <end position="319"/>
    </location>
</feature>